<evidence type="ECO:0008006" key="4">
    <source>
        <dbReference type="Google" id="ProtNLM"/>
    </source>
</evidence>
<evidence type="ECO:0000313" key="3">
    <source>
        <dbReference type="Proteomes" id="UP001519344"/>
    </source>
</evidence>
<evidence type="ECO:0000313" key="2">
    <source>
        <dbReference type="EMBL" id="MBP1967577.1"/>
    </source>
</evidence>
<reference evidence="2 3" key="1">
    <citation type="submission" date="2021-03" db="EMBL/GenBank/DDBJ databases">
        <title>Genomic Encyclopedia of Type Strains, Phase IV (KMG-IV): sequencing the most valuable type-strain genomes for metagenomic binning, comparative biology and taxonomic classification.</title>
        <authorList>
            <person name="Goeker M."/>
        </authorList>
    </citation>
    <scope>NUCLEOTIDE SEQUENCE [LARGE SCALE GENOMIC DNA]</scope>
    <source>
        <strain evidence="2 3">DSM 24950</strain>
    </source>
</reference>
<dbReference type="EMBL" id="JAGGKV010000037">
    <property type="protein sequence ID" value="MBP1967577.1"/>
    <property type="molecule type" value="Genomic_DNA"/>
</dbReference>
<gene>
    <name evidence="2" type="ORF">J2Z65_006849</name>
</gene>
<feature type="transmembrane region" description="Helical" evidence="1">
    <location>
        <begin position="86"/>
        <end position="108"/>
    </location>
</feature>
<evidence type="ECO:0000256" key="1">
    <source>
        <dbReference type="SAM" id="Phobius"/>
    </source>
</evidence>
<organism evidence="2 3">
    <name type="scientific">Paenibacillus aceris</name>
    <dbReference type="NCBI Taxonomy" id="869555"/>
    <lineage>
        <taxon>Bacteria</taxon>
        <taxon>Bacillati</taxon>
        <taxon>Bacillota</taxon>
        <taxon>Bacilli</taxon>
        <taxon>Bacillales</taxon>
        <taxon>Paenibacillaceae</taxon>
        <taxon>Paenibacillus</taxon>
    </lineage>
</organism>
<sequence length="200" mass="22179">MSELAHSQLPKSTVRSMRLFAVLSIIGGGLHVLQPIWNRYLNYQTLRFDVISGSTDLISAIMVLLGAIAFFIYQQHAKSVNQLISYILLFIGMSLYISMKTIQTFVVPMLKYNAPNLADSPPSPASEGMMIMFMAFAISWVYFGISSMIARNLPLVGSILVTVAPFIDFIPMGNSPIEGPQVWGVGVIWLSLAVYRRVKV</sequence>
<feature type="transmembrane region" description="Helical" evidence="1">
    <location>
        <begin position="57"/>
        <end position="74"/>
    </location>
</feature>
<feature type="transmembrane region" description="Helical" evidence="1">
    <location>
        <begin position="182"/>
        <end position="198"/>
    </location>
</feature>
<accession>A0ABS4I9G1</accession>
<keyword evidence="1" id="KW-0472">Membrane</keyword>
<dbReference type="RefSeq" id="WP_167067633.1">
    <property type="nucleotide sequence ID" value="NZ_JAAOZR010000091.1"/>
</dbReference>
<keyword evidence="1" id="KW-0812">Transmembrane</keyword>
<feature type="transmembrane region" description="Helical" evidence="1">
    <location>
        <begin position="128"/>
        <end position="145"/>
    </location>
</feature>
<comment type="caution">
    <text evidence="2">The sequence shown here is derived from an EMBL/GenBank/DDBJ whole genome shotgun (WGS) entry which is preliminary data.</text>
</comment>
<feature type="transmembrane region" description="Helical" evidence="1">
    <location>
        <begin position="152"/>
        <end position="170"/>
    </location>
</feature>
<keyword evidence="1" id="KW-1133">Transmembrane helix</keyword>
<name>A0ABS4I9G1_9BACL</name>
<proteinExistence type="predicted"/>
<protein>
    <recommendedName>
        <fullName evidence="4">DUF4386 domain-containing protein</fullName>
    </recommendedName>
</protein>
<keyword evidence="3" id="KW-1185">Reference proteome</keyword>
<dbReference type="Proteomes" id="UP001519344">
    <property type="component" value="Unassembled WGS sequence"/>
</dbReference>
<feature type="transmembrane region" description="Helical" evidence="1">
    <location>
        <begin position="20"/>
        <end position="37"/>
    </location>
</feature>